<accession>A0A0V0GGM9</accession>
<sequence length="89" mass="10808">TINEFVLPHPTRFCNEWLLELYFIWLIHISCQKLISVHMADYHFMPNKYMSTPLFHTIMAFPDNIQKLLSTTPELDSWEKDYSWMVRKN</sequence>
<name>A0A0V0GGM9_SOLCH</name>
<protein>
    <submittedName>
        <fullName evidence="1">Putative ovule protein</fullName>
    </submittedName>
</protein>
<dbReference type="AlphaFoldDB" id="A0A0V0GGM9"/>
<evidence type="ECO:0000313" key="1">
    <source>
        <dbReference type="EMBL" id="JAP07086.1"/>
    </source>
</evidence>
<organism evidence="1">
    <name type="scientific">Solanum chacoense</name>
    <name type="common">Chaco potato</name>
    <dbReference type="NCBI Taxonomy" id="4108"/>
    <lineage>
        <taxon>Eukaryota</taxon>
        <taxon>Viridiplantae</taxon>
        <taxon>Streptophyta</taxon>
        <taxon>Embryophyta</taxon>
        <taxon>Tracheophyta</taxon>
        <taxon>Spermatophyta</taxon>
        <taxon>Magnoliopsida</taxon>
        <taxon>eudicotyledons</taxon>
        <taxon>Gunneridae</taxon>
        <taxon>Pentapetalae</taxon>
        <taxon>asterids</taxon>
        <taxon>lamiids</taxon>
        <taxon>Solanales</taxon>
        <taxon>Solanaceae</taxon>
        <taxon>Solanoideae</taxon>
        <taxon>Solaneae</taxon>
        <taxon>Solanum</taxon>
    </lineage>
</organism>
<feature type="non-terminal residue" evidence="1">
    <location>
        <position position="1"/>
    </location>
</feature>
<reference evidence="1" key="1">
    <citation type="submission" date="2015-12" db="EMBL/GenBank/DDBJ databases">
        <title>Gene expression during late stages of embryo sac development: a critical building block for successful pollen-pistil interactions.</title>
        <authorList>
            <person name="Liu Y."/>
            <person name="Joly V."/>
            <person name="Sabar M."/>
            <person name="Matton D.P."/>
        </authorList>
    </citation>
    <scope>NUCLEOTIDE SEQUENCE</scope>
</reference>
<dbReference type="EMBL" id="GEDG01039518">
    <property type="protein sequence ID" value="JAP07086.1"/>
    <property type="molecule type" value="Transcribed_RNA"/>
</dbReference>
<proteinExistence type="predicted"/>